<evidence type="ECO:0000313" key="5">
    <source>
        <dbReference type="Proteomes" id="UP000813444"/>
    </source>
</evidence>
<dbReference type="OrthoDB" id="167809at2759"/>
<keyword evidence="5" id="KW-1185">Reference proteome</keyword>
<keyword evidence="2" id="KW-0378">Hydrolase</keyword>
<gene>
    <name evidence="4" type="ORF">B0I35DRAFT_407340</name>
</gene>
<dbReference type="InterPro" id="IPR036380">
    <property type="entry name" value="Isochorismatase-like_sf"/>
</dbReference>
<feature type="domain" description="Isochorismatase-like" evidence="3">
    <location>
        <begin position="59"/>
        <end position="258"/>
    </location>
</feature>
<dbReference type="EMBL" id="JAGPNK010000004">
    <property type="protein sequence ID" value="KAH7322924.1"/>
    <property type="molecule type" value="Genomic_DNA"/>
</dbReference>
<dbReference type="CDD" id="cd00431">
    <property type="entry name" value="cysteine_hydrolases"/>
    <property type="match status" value="1"/>
</dbReference>
<dbReference type="Gene3D" id="3.40.50.850">
    <property type="entry name" value="Isochorismatase-like"/>
    <property type="match status" value="1"/>
</dbReference>
<name>A0A8K0WTK5_9HYPO</name>
<dbReference type="InterPro" id="IPR050272">
    <property type="entry name" value="Isochorismatase-like_hydrls"/>
</dbReference>
<dbReference type="GO" id="GO:0016787">
    <property type="term" value="F:hydrolase activity"/>
    <property type="evidence" value="ECO:0007669"/>
    <property type="project" value="UniProtKB-KW"/>
</dbReference>
<evidence type="ECO:0000256" key="2">
    <source>
        <dbReference type="ARBA" id="ARBA00022801"/>
    </source>
</evidence>
<dbReference type="AlphaFoldDB" id="A0A8K0WTK5"/>
<dbReference type="InterPro" id="IPR000868">
    <property type="entry name" value="Isochorismatase-like_dom"/>
</dbReference>
<evidence type="ECO:0000313" key="4">
    <source>
        <dbReference type="EMBL" id="KAH7322924.1"/>
    </source>
</evidence>
<dbReference type="PANTHER" id="PTHR43540:SF9">
    <property type="entry name" value="FAMILY HYDROLASE, PUTATIVE (AFU_ORTHOLOGUE AFUA_2G08700)-RELATED"/>
    <property type="match status" value="1"/>
</dbReference>
<organism evidence="4 5">
    <name type="scientific">Stachybotrys elegans</name>
    <dbReference type="NCBI Taxonomy" id="80388"/>
    <lineage>
        <taxon>Eukaryota</taxon>
        <taxon>Fungi</taxon>
        <taxon>Dikarya</taxon>
        <taxon>Ascomycota</taxon>
        <taxon>Pezizomycotina</taxon>
        <taxon>Sordariomycetes</taxon>
        <taxon>Hypocreomycetidae</taxon>
        <taxon>Hypocreales</taxon>
        <taxon>Stachybotryaceae</taxon>
        <taxon>Stachybotrys</taxon>
    </lineage>
</organism>
<comment type="caution">
    <text evidence="4">The sequence shown here is derived from an EMBL/GenBank/DDBJ whole genome shotgun (WGS) entry which is preliminary data.</text>
</comment>
<reference evidence="4" key="1">
    <citation type="journal article" date="2021" name="Nat. Commun.">
        <title>Genetic determinants of endophytism in the Arabidopsis root mycobiome.</title>
        <authorList>
            <person name="Mesny F."/>
            <person name="Miyauchi S."/>
            <person name="Thiergart T."/>
            <person name="Pickel B."/>
            <person name="Atanasova L."/>
            <person name="Karlsson M."/>
            <person name="Huettel B."/>
            <person name="Barry K.W."/>
            <person name="Haridas S."/>
            <person name="Chen C."/>
            <person name="Bauer D."/>
            <person name="Andreopoulos W."/>
            <person name="Pangilinan J."/>
            <person name="LaButti K."/>
            <person name="Riley R."/>
            <person name="Lipzen A."/>
            <person name="Clum A."/>
            <person name="Drula E."/>
            <person name="Henrissat B."/>
            <person name="Kohler A."/>
            <person name="Grigoriev I.V."/>
            <person name="Martin F.M."/>
            <person name="Hacquard S."/>
        </authorList>
    </citation>
    <scope>NUCLEOTIDE SEQUENCE</scope>
    <source>
        <strain evidence="4">MPI-CAGE-CH-0235</strain>
    </source>
</reference>
<dbReference type="PANTHER" id="PTHR43540">
    <property type="entry name" value="PEROXYUREIDOACRYLATE/UREIDOACRYLATE AMIDOHYDROLASE-RELATED"/>
    <property type="match status" value="1"/>
</dbReference>
<protein>
    <submittedName>
        <fullName evidence="4">Isochorismatase-like protein</fullName>
    </submittedName>
</protein>
<evidence type="ECO:0000259" key="3">
    <source>
        <dbReference type="Pfam" id="PF00857"/>
    </source>
</evidence>
<comment type="similarity">
    <text evidence="1">Belongs to the isochorismatase family.</text>
</comment>
<dbReference type="Proteomes" id="UP000813444">
    <property type="component" value="Unassembled WGS sequence"/>
</dbReference>
<sequence>MDTQEQNAMIIGGRKNFWIWSKENGFDITHPSDPDQPLIYPRITLATRSEQATLDPAKTALVVTDMQNYFLSPLLDRPPDSLGLKIVDRLTAEVIPACRKAGIRVVWLCWGLEDADLDDMPPSIARGYDFPLDKNFTKPRFLGRLGQQMGPIKLQDGREIEAGRVMMRDQCNTALVPKLAEAVAAEDIWVNKSRLSGFWGGTEAEATLRAKGITTLLFSGENTDQCVAASMQGSYTQGWDCLMLSDACATTSPDFATKCIEYNCQGGWGFVLSCKQLVDGINAMQVGPEETAA</sequence>
<proteinExistence type="inferred from homology"/>
<accession>A0A8K0WTK5</accession>
<dbReference type="Pfam" id="PF00857">
    <property type="entry name" value="Isochorismatase"/>
    <property type="match status" value="1"/>
</dbReference>
<evidence type="ECO:0000256" key="1">
    <source>
        <dbReference type="ARBA" id="ARBA00006336"/>
    </source>
</evidence>
<dbReference type="SUPFAM" id="SSF52499">
    <property type="entry name" value="Isochorismatase-like hydrolases"/>
    <property type="match status" value="1"/>
</dbReference>